<evidence type="ECO:0000256" key="2">
    <source>
        <dbReference type="SAM" id="SignalP"/>
    </source>
</evidence>
<dbReference type="InterPro" id="IPR012479">
    <property type="entry name" value="SAP30BP"/>
</dbReference>
<dbReference type="Ensembl" id="ENSMODT00000004527.3">
    <property type="protein sequence ID" value="ENSMODP00000044354.1"/>
    <property type="gene ID" value="ENSMODG00000003623.3"/>
</dbReference>
<protein>
    <submittedName>
        <fullName evidence="3">Uncharacterized protein</fullName>
    </submittedName>
</protein>
<dbReference type="Proteomes" id="UP000002280">
    <property type="component" value="Chromosome 3"/>
</dbReference>
<name>A0A5F8GAC8_MONDO</name>
<keyword evidence="2" id="KW-0732">Signal</keyword>
<dbReference type="STRING" id="13616.ENSMODP00000044354"/>
<organism evidence="3 4">
    <name type="scientific">Monodelphis domestica</name>
    <name type="common">Gray short-tailed opossum</name>
    <dbReference type="NCBI Taxonomy" id="13616"/>
    <lineage>
        <taxon>Eukaryota</taxon>
        <taxon>Metazoa</taxon>
        <taxon>Chordata</taxon>
        <taxon>Craniata</taxon>
        <taxon>Vertebrata</taxon>
        <taxon>Euteleostomi</taxon>
        <taxon>Mammalia</taxon>
        <taxon>Metatheria</taxon>
        <taxon>Didelphimorphia</taxon>
        <taxon>Didelphidae</taxon>
        <taxon>Monodelphis</taxon>
    </lineage>
</organism>
<feature type="chain" id="PRO_5023810546" evidence="2">
    <location>
        <begin position="20"/>
        <end position="180"/>
    </location>
</feature>
<sequence length="180" mass="20918">MARAKFLLWLLMQRFQILSLTVRLEWKQLGVRTAKEICGLVYGTYGDDDSSELEEDQDGYKEEGVENSRQSEDEYSETEIPEANDVRVLSELEKRDPQELVISFSERLKNMIPEITIPPEPPGRCSNHLKDKIQKLYEWKIKKGMDLNYIIQSKKAFKNPAISLNFQILIPTSKHMFACC</sequence>
<reference evidence="3 4" key="1">
    <citation type="journal article" date="2007" name="Nature">
        <title>Genome of the marsupial Monodelphis domestica reveals innovation in non-coding sequences.</title>
        <authorList>
            <person name="Mikkelsen T.S."/>
            <person name="Wakefield M.J."/>
            <person name="Aken B."/>
            <person name="Amemiya C.T."/>
            <person name="Chang J.L."/>
            <person name="Duke S."/>
            <person name="Garber M."/>
            <person name="Gentles A.J."/>
            <person name="Goodstadt L."/>
            <person name="Heger A."/>
            <person name="Jurka J."/>
            <person name="Kamal M."/>
            <person name="Mauceli E."/>
            <person name="Searle S.M."/>
            <person name="Sharpe T."/>
            <person name="Baker M.L."/>
            <person name="Batzer M.A."/>
            <person name="Benos P.V."/>
            <person name="Belov K."/>
            <person name="Clamp M."/>
            <person name="Cook A."/>
            <person name="Cuff J."/>
            <person name="Das R."/>
            <person name="Davidow L."/>
            <person name="Deakin J.E."/>
            <person name="Fazzari M.J."/>
            <person name="Glass J.L."/>
            <person name="Grabherr M."/>
            <person name="Greally J.M."/>
            <person name="Gu W."/>
            <person name="Hore T.A."/>
            <person name="Huttley G.A."/>
            <person name="Kleber M."/>
            <person name="Jirtle R.L."/>
            <person name="Koina E."/>
            <person name="Lee J.T."/>
            <person name="Mahony S."/>
            <person name="Marra M.A."/>
            <person name="Miller R.D."/>
            <person name="Nicholls R.D."/>
            <person name="Oda M."/>
            <person name="Papenfuss A.T."/>
            <person name="Parra Z.E."/>
            <person name="Pollock D.D."/>
            <person name="Ray D.A."/>
            <person name="Schein J.E."/>
            <person name="Speed T.P."/>
            <person name="Thompson K."/>
            <person name="VandeBerg J.L."/>
            <person name="Wade C.M."/>
            <person name="Walker J.A."/>
            <person name="Waters P.D."/>
            <person name="Webber C."/>
            <person name="Weidman J.R."/>
            <person name="Xie X."/>
            <person name="Zody M.C."/>
            <person name="Baldwin J."/>
            <person name="Abdouelleil A."/>
            <person name="Abdulkadir J."/>
            <person name="Abebe A."/>
            <person name="Abera B."/>
            <person name="Abreu J."/>
            <person name="Acer S.C."/>
            <person name="Aftuck L."/>
            <person name="Alexander A."/>
            <person name="An P."/>
            <person name="Anderson E."/>
            <person name="Anderson S."/>
            <person name="Arachi H."/>
            <person name="Azer M."/>
            <person name="Bachantsang P."/>
            <person name="Barry A."/>
            <person name="Bayul T."/>
            <person name="Berlin A."/>
            <person name="Bessette D."/>
            <person name="Bloom T."/>
            <person name="Bloom T."/>
            <person name="Boguslavskiy L."/>
            <person name="Bonnet C."/>
            <person name="Boukhgalter B."/>
            <person name="Bourzgui I."/>
            <person name="Brown A."/>
            <person name="Cahill P."/>
            <person name="Channer S."/>
            <person name="Cheshatsang Y."/>
            <person name="Chuda L."/>
            <person name="Citroen M."/>
            <person name="Collymore A."/>
            <person name="Cooke P."/>
            <person name="Costello M."/>
            <person name="D'Aco K."/>
            <person name="Daza R."/>
            <person name="De Haan G."/>
            <person name="DeGray S."/>
            <person name="DeMaso C."/>
            <person name="Dhargay N."/>
            <person name="Dooley K."/>
            <person name="Dooley E."/>
            <person name="Doricent M."/>
            <person name="Dorje P."/>
            <person name="Dorjee K."/>
            <person name="Dupes A."/>
            <person name="Elong R."/>
            <person name="Falk J."/>
            <person name="Farina A."/>
            <person name="Faro S."/>
            <person name="Ferguson D."/>
            <person name="Fisher S."/>
            <person name="Foley C.D."/>
            <person name="Franke A."/>
            <person name="Friedrich D."/>
            <person name="Gadbois L."/>
            <person name="Gearin G."/>
            <person name="Gearin C.R."/>
            <person name="Giannoukos G."/>
            <person name="Goode T."/>
            <person name="Graham J."/>
            <person name="Grandbois E."/>
            <person name="Grewal S."/>
            <person name="Gyaltsen K."/>
            <person name="Hafez N."/>
            <person name="Hagos B."/>
            <person name="Hall J."/>
            <person name="Henson C."/>
            <person name="Hollinger A."/>
            <person name="Honan T."/>
            <person name="Huard M.D."/>
            <person name="Hughes L."/>
            <person name="Hurhula B."/>
            <person name="Husby M.E."/>
            <person name="Kamat A."/>
            <person name="Kanga B."/>
            <person name="Kashin S."/>
            <person name="Khazanovich D."/>
            <person name="Kisner P."/>
            <person name="Lance K."/>
            <person name="Lara M."/>
            <person name="Lee W."/>
            <person name="Lennon N."/>
            <person name="Letendre F."/>
            <person name="LeVine R."/>
            <person name="Lipovsky A."/>
            <person name="Liu X."/>
            <person name="Liu J."/>
            <person name="Liu S."/>
            <person name="Lokyitsang T."/>
            <person name="Lokyitsang Y."/>
            <person name="Lubonja R."/>
            <person name="Lui A."/>
            <person name="MacDonald P."/>
            <person name="Magnisalis V."/>
            <person name="Maru K."/>
            <person name="Matthews C."/>
            <person name="McCusker W."/>
            <person name="McDonough S."/>
            <person name="Mehta T."/>
            <person name="Meldrim J."/>
            <person name="Meneus L."/>
            <person name="Mihai O."/>
            <person name="Mihalev A."/>
            <person name="Mihova T."/>
            <person name="Mittelman R."/>
            <person name="Mlenga V."/>
            <person name="Montmayeur A."/>
            <person name="Mulrain L."/>
            <person name="Navidi A."/>
            <person name="Naylor J."/>
            <person name="Negash T."/>
            <person name="Nguyen T."/>
            <person name="Nguyen N."/>
            <person name="Nicol R."/>
            <person name="Norbu C."/>
            <person name="Norbu N."/>
            <person name="Novod N."/>
            <person name="O'Neill B."/>
            <person name="Osman S."/>
            <person name="Markiewicz E."/>
            <person name="Oyono O.L."/>
            <person name="Patti C."/>
            <person name="Phunkhang P."/>
            <person name="Pierre F."/>
            <person name="Priest M."/>
            <person name="Raghuraman S."/>
            <person name="Rege F."/>
            <person name="Reyes R."/>
            <person name="Rise C."/>
            <person name="Rogov P."/>
            <person name="Ross K."/>
            <person name="Ryan E."/>
            <person name="Settipalli S."/>
            <person name="Shea T."/>
            <person name="Sherpa N."/>
            <person name="Shi L."/>
            <person name="Shih D."/>
            <person name="Sparrow T."/>
            <person name="Spaulding J."/>
            <person name="Stalker J."/>
            <person name="Stange-Thomann N."/>
            <person name="Stavropoulos S."/>
            <person name="Stone C."/>
            <person name="Strader C."/>
            <person name="Tesfaye S."/>
            <person name="Thomson T."/>
            <person name="Thoulutsang Y."/>
            <person name="Thoulutsang D."/>
            <person name="Topham K."/>
            <person name="Topping I."/>
            <person name="Tsamla T."/>
            <person name="Vassiliev H."/>
            <person name="Vo A."/>
            <person name="Wangchuk T."/>
            <person name="Wangdi T."/>
            <person name="Weiand M."/>
            <person name="Wilkinson J."/>
            <person name="Wilson A."/>
            <person name="Yadav S."/>
            <person name="Young G."/>
            <person name="Yu Q."/>
            <person name="Zembek L."/>
            <person name="Zhong D."/>
            <person name="Zimmer A."/>
            <person name="Zwirko Z."/>
            <person name="Jaffe D.B."/>
            <person name="Alvarez P."/>
            <person name="Brockman W."/>
            <person name="Butler J."/>
            <person name="Chin C."/>
            <person name="Gnerre S."/>
            <person name="MacCallum I."/>
            <person name="Graves J.A."/>
            <person name="Ponting C.P."/>
            <person name="Breen M."/>
            <person name="Samollow P.B."/>
            <person name="Lander E.S."/>
            <person name="Lindblad-Toh K."/>
        </authorList>
    </citation>
    <scope>NUCLEOTIDE SEQUENCE [LARGE SCALE GENOMIC DNA]</scope>
</reference>
<dbReference type="GO" id="GO:0005634">
    <property type="term" value="C:nucleus"/>
    <property type="evidence" value="ECO:0000318"/>
    <property type="project" value="GO_Central"/>
</dbReference>
<evidence type="ECO:0000313" key="3">
    <source>
        <dbReference type="Ensembl" id="ENSMODP00000044354.1"/>
    </source>
</evidence>
<feature type="region of interest" description="Disordered" evidence="1">
    <location>
        <begin position="48"/>
        <end position="80"/>
    </location>
</feature>
<keyword evidence="4" id="KW-1185">Reference proteome</keyword>
<dbReference type="AlphaFoldDB" id="A0A5F8GAC8"/>
<reference evidence="3" key="2">
    <citation type="submission" date="2025-08" db="UniProtKB">
        <authorList>
            <consortium name="Ensembl"/>
        </authorList>
    </citation>
    <scope>IDENTIFICATION</scope>
</reference>
<dbReference type="PANTHER" id="PTHR13464:SF0">
    <property type="entry name" value="SAP30-BINDING PROTEIN"/>
    <property type="match status" value="1"/>
</dbReference>
<evidence type="ECO:0000256" key="1">
    <source>
        <dbReference type="SAM" id="MobiDB-lite"/>
    </source>
</evidence>
<accession>A0A5F8GAC8</accession>
<reference evidence="3" key="3">
    <citation type="submission" date="2025-09" db="UniProtKB">
        <authorList>
            <consortium name="Ensembl"/>
        </authorList>
    </citation>
    <scope>IDENTIFICATION</scope>
</reference>
<proteinExistence type="predicted"/>
<feature type="compositionally biased region" description="Acidic residues" evidence="1">
    <location>
        <begin position="48"/>
        <end position="57"/>
    </location>
</feature>
<dbReference type="InParanoid" id="A0A5F8GAC8"/>
<evidence type="ECO:0000313" key="4">
    <source>
        <dbReference type="Proteomes" id="UP000002280"/>
    </source>
</evidence>
<feature type="signal peptide" evidence="2">
    <location>
        <begin position="1"/>
        <end position="19"/>
    </location>
</feature>
<dbReference type="Pfam" id="PF07818">
    <property type="entry name" value="HCNGP"/>
    <property type="match status" value="1"/>
</dbReference>
<feature type="compositionally biased region" description="Basic and acidic residues" evidence="1">
    <location>
        <begin position="58"/>
        <end position="72"/>
    </location>
</feature>
<dbReference type="GeneTree" id="ENSGT00390000007870"/>
<dbReference type="GO" id="GO:0006355">
    <property type="term" value="P:regulation of DNA-templated transcription"/>
    <property type="evidence" value="ECO:0007669"/>
    <property type="project" value="InterPro"/>
</dbReference>
<dbReference type="PANTHER" id="PTHR13464">
    <property type="entry name" value="TRANSCRIPTIONAL REGULATOR PROTEIN HCNGP"/>
    <property type="match status" value="1"/>
</dbReference>